<keyword evidence="3" id="KW-1185">Reference proteome</keyword>
<gene>
    <name evidence="2" type="ORF">PanWU01x14_165580</name>
</gene>
<feature type="chain" id="PRO_5015160538" evidence="1">
    <location>
        <begin position="21"/>
        <end position="84"/>
    </location>
</feature>
<dbReference type="Proteomes" id="UP000237105">
    <property type="component" value="Unassembled WGS sequence"/>
</dbReference>
<dbReference type="EMBL" id="JXTB01000148">
    <property type="protein sequence ID" value="PON58527.1"/>
    <property type="molecule type" value="Genomic_DNA"/>
</dbReference>
<feature type="signal peptide" evidence="1">
    <location>
        <begin position="1"/>
        <end position="20"/>
    </location>
</feature>
<sequence>MTMLFMLINSLLLDLILINSDNVVKDIQSPWEPTSVKDEIEISIDIFGNVQEALPAEPIEVIPQVLVDSSTLDSKDSSSFDESK</sequence>
<feature type="non-terminal residue" evidence="2">
    <location>
        <position position="84"/>
    </location>
</feature>
<comment type="caution">
    <text evidence="2">The sequence shown here is derived from an EMBL/GenBank/DDBJ whole genome shotgun (WGS) entry which is preliminary data.</text>
</comment>
<reference evidence="3" key="1">
    <citation type="submission" date="2016-06" db="EMBL/GenBank/DDBJ databases">
        <title>Parallel loss of symbiosis genes in relatives of nitrogen-fixing non-legume Parasponia.</title>
        <authorList>
            <person name="Van Velzen R."/>
            <person name="Holmer R."/>
            <person name="Bu F."/>
            <person name="Rutten L."/>
            <person name="Van Zeijl A."/>
            <person name="Liu W."/>
            <person name="Santuari L."/>
            <person name="Cao Q."/>
            <person name="Sharma T."/>
            <person name="Shen D."/>
            <person name="Roswanjaya Y."/>
            <person name="Wardhani T."/>
            <person name="Kalhor M.S."/>
            <person name="Jansen J."/>
            <person name="Van den Hoogen J."/>
            <person name="Gungor B."/>
            <person name="Hartog M."/>
            <person name="Hontelez J."/>
            <person name="Verver J."/>
            <person name="Yang W.-C."/>
            <person name="Schijlen E."/>
            <person name="Repin R."/>
            <person name="Schilthuizen M."/>
            <person name="Schranz E."/>
            <person name="Heidstra R."/>
            <person name="Miyata K."/>
            <person name="Fedorova E."/>
            <person name="Kohlen W."/>
            <person name="Bisseling T."/>
            <person name="Smit S."/>
            <person name="Geurts R."/>
        </authorList>
    </citation>
    <scope>NUCLEOTIDE SEQUENCE [LARGE SCALE GENOMIC DNA]</scope>
    <source>
        <strain evidence="3">cv. WU1-14</strain>
    </source>
</reference>
<evidence type="ECO:0000256" key="1">
    <source>
        <dbReference type="SAM" id="SignalP"/>
    </source>
</evidence>
<name>A0A2P5CBX7_PARAD</name>
<dbReference type="AlphaFoldDB" id="A0A2P5CBX7"/>
<protein>
    <submittedName>
        <fullName evidence="2">Uncharacterized protein</fullName>
    </submittedName>
</protein>
<accession>A0A2P5CBX7</accession>
<proteinExistence type="predicted"/>
<evidence type="ECO:0000313" key="3">
    <source>
        <dbReference type="Proteomes" id="UP000237105"/>
    </source>
</evidence>
<organism evidence="2 3">
    <name type="scientific">Parasponia andersonii</name>
    <name type="common">Sponia andersonii</name>
    <dbReference type="NCBI Taxonomy" id="3476"/>
    <lineage>
        <taxon>Eukaryota</taxon>
        <taxon>Viridiplantae</taxon>
        <taxon>Streptophyta</taxon>
        <taxon>Embryophyta</taxon>
        <taxon>Tracheophyta</taxon>
        <taxon>Spermatophyta</taxon>
        <taxon>Magnoliopsida</taxon>
        <taxon>eudicotyledons</taxon>
        <taxon>Gunneridae</taxon>
        <taxon>Pentapetalae</taxon>
        <taxon>rosids</taxon>
        <taxon>fabids</taxon>
        <taxon>Rosales</taxon>
        <taxon>Cannabaceae</taxon>
        <taxon>Parasponia</taxon>
    </lineage>
</organism>
<keyword evidence="1" id="KW-0732">Signal</keyword>
<evidence type="ECO:0000313" key="2">
    <source>
        <dbReference type="EMBL" id="PON58527.1"/>
    </source>
</evidence>